<accession>A0ABD2Y018</accession>
<sequence length="380" mass="42914">MEKNLYAAALEGDITTFLQLLAEDHLLLEKAILNCEDKNPLHLAAMMGHVDFIEAILQLNDSSSYYYHMCLARDRNGRNPLQLAVIYGKLDVLRVLLHNDGFQAALEKTEGFICKLCVKFNQQQALEMLIKAIKDPEFINDKNEDGMTMLHLDIYYKQYMIIMYFLLRRSLFPKNMYIRVKIRNANGKTAIDLLLAKRDIDGISRSTLECLEMSARLEDKDVHSPHEWLEKFGDTVMIVASLIATMAFQTGLSPPGGVWQDDLKEGPNPHKIGEAVMAQTHPKYYKLLMVTNTIAFVSSLWTIIMLIGVLTLRNKKLMQSLAFAMWLAVATIAITYAVSLVTIAPKDARGKLSEASEIAVIVLLVWSGWIVTAVRESNCL</sequence>
<feature type="domain" description="PGG" evidence="9">
    <location>
        <begin position="227"/>
        <end position="341"/>
    </location>
</feature>
<keyword evidence="2 8" id="KW-0812">Transmembrane</keyword>
<dbReference type="Pfam" id="PF12796">
    <property type="entry name" value="Ank_2"/>
    <property type="match status" value="1"/>
</dbReference>
<comment type="caution">
    <text evidence="10">The sequence shown here is derived from an EMBL/GenBank/DDBJ whole genome shotgun (WGS) entry which is preliminary data.</text>
</comment>
<evidence type="ECO:0000313" key="10">
    <source>
        <dbReference type="EMBL" id="KAL3500818.1"/>
    </source>
</evidence>
<dbReference type="InterPro" id="IPR036770">
    <property type="entry name" value="Ankyrin_rpt-contain_sf"/>
</dbReference>
<dbReference type="PANTHER" id="PTHR24186:SF37">
    <property type="entry name" value="PGG DOMAIN-CONTAINING PROTEIN"/>
    <property type="match status" value="1"/>
</dbReference>
<evidence type="ECO:0000256" key="7">
    <source>
        <dbReference type="PROSITE-ProRule" id="PRU00023"/>
    </source>
</evidence>
<keyword evidence="11" id="KW-1185">Reference proteome</keyword>
<feature type="repeat" description="ANK" evidence="7">
    <location>
        <begin position="76"/>
        <end position="97"/>
    </location>
</feature>
<gene>
    <name evidence="10" type="ORF">ACH5RR_039911</name>
</gene>
<dbReference type="Gene3D" id="1.25.40.20">
    <property type="entry name" value="Ankyrin repeat-containing domain"/>
    <property type="match status" value="2"/>
</dbReference>
<dbReference type="SMART" id="SM00248">
    <property type="entry name" value="ANK"/>
    <property type="match status" value="3"/>
</dbReference>
<keyword evidence="3" id="KW-0677">Repeat</keyword>
<dbReference type="InterPro" id="IPR026961">
    <property type="entry name" value="PGG_dom"/>
</dbReference>
<keyword evidence="6 8" id="KW-0472">Membrane</keyword>
<evidence type="ECO:0000256" key="1">
    <source>
        <dbReference type="ARBA" id="ARBA00004141"/>
    </source>
</evidence>
<feature type="transmembrane region" description="Helical" evidence="8">
    <location>
        <begin position="287"/>
        <end position="309"/>
    </location>
</feature>
<keyword evidence="4 8" id="KW-1133">Transmembrane helix</keyword>
<feature type="repeat" description="ANK" evidence="7">
    <location>
        <begin position="36"/>
        <end position="58"/>
    </location>
</feature>
<evidence type="ECO:0000256" key="6">
    <source>
        <dbReference type="ARBA" id="ARBA00023136"/>
    </source>
</evidence>
<dbReference type="PROSITE" id="PS50297">
    <property type="entry name" value="ANK_REP_REGION"/>
    <property type="match status" value="2"/>
</dbReference>
<feature type="transmembrane region" description="Helical" evidence="8">
    <location>
        <begin position="321"/>
        <end position="343"/>
    </location>
</feature>
<dbReference type="GO" id="GO:0016020">
    <property type="term" value="C:membrane"/>
    <property type="evidence" value="ECO:0007669"/>
    <property type="project" value="UniProtKB-SubCell"/>
</dbReference>
<dbReference type="PANTHER" id="PTHR24186">
    <property type="entry name" value="PROTEIN PHOSPHATASE 1 REGULATORY SUBUNIT"/>
    <property type="match status" value="1"/>
</dbReference>
<comment type="subcellular location">
    <subcellularLocation>
        <location evidence="1">Membrane</location>
        <topology evidence="1">Multi-pass membrane protein</topology>
    </subcellularLocation>
</comment>
<dbReference type="Proteomes" id="UP001630127">
    <property type="component" value="Unassembled WGS sequence"/>
</dbReference>
<dbReference type="Pfam" id="PF13962">
    <property type="entry name" value="PGG"/>
    <property type="match status" value="1"/>
</dbReference>
<evidence type="ECO:0000259" key="9">
    <source>
        <dbReference type="Pfam" id="PF13962"/>
    </source>
</evidence>
<evidence type="ECO:0000256" key="2">
    <source>
        <dbReference type="ARBA" id="ARBA00022692"/>
    </source>
</evidence>
<protein>
    <recommendedName>
        <fullName evidence="9">PGG domain-containing protein</fullName>
    </recommendedName>
</protein>
<evidence type="ECO:0000256" key="3">
    <source>
        <dbReference type="ARBA" id="ARBA00022737"/>
    </source>
</evidence>
<evidence type="ECO:0000256" key="8">
    <source>
        <dbReference type="SAM" id="Phobius"/>
    </source>
</evidence>
<dbReference type="SUPFAM" id="SSF48403">
    <property type="entry name" value="Ankyrin repeat"/>
    <property type="match status" value="1"/>
</dbReference>
<proteinExistence type="predicted"/>
<dbReference type="AlphaFoldDB" id="A0ABD2Y018"/>
<organism evidence="10 11">
    <name type="scientific">Cinchona calisaya</name>
    <dbReference type="NCBI Taxonomy" id="153742"/>
    <lineage>
        <taxon>Eukaryota</taxon>
        <taxon>Viridiplantae</taxon>
        <taxon>Streptophyta</taxon>
        <taxon>Embryophyta</taxon>
        <taxon>Tracheophyta</taxon>
        <taxon>Spermatophyta</taxon>
        <taxon>Magnoliopsida</taxon>
        <taxon>eudicotyledons</taxon>
        <taxon>Gunneridae</taxon>
        <taxon>Pentapetalae</taxon>
        <taxon>asterids</taxon>
        <taxon>lamiids</taxon>
        <taxon>Gentianales</taxon>
        <taxon>Rubiaceae</taxon>
        <taxon>Cinchonoideae</taxon>
        <taxon>Cinchoneae</taxon>
        <taxon>Cinchona</taxon>
    </lineage>
</organism>
<keyword evidence="5 7" id="KW-0040">ANK repeat</keyword>
<name>A0ABD2Y018_9GENT</name>
<feature type="transmembrane region" description="Helical" evidence="8">
    <location>
        <begin position="355"/>
        <end position="374"/>
    </location>
</feature>
<evidence type="ECO:0000313" key="11">
    <source>
        <dbReference type="Proteomes" id="UP001630127"/>
    </source>
</evidence>
<reference evidence="10 11" key="1">
    <citation type="submission" date="2024-11" db="EMBL/GenBank/DDBJ databases">
        <title>A near-complete genome assembly of Cinchona calisaya.</title>
        <authorList>
            <person name="Lian D.C."/>
            <person name="Zhao X.W."/>
            <person name="Wei L."/>
        </authorList>
    </citation>
    <scope>NUCLEOTIDE SEQUENCE [LARGE SCALE GENOMIC DNA]</scope>
    <source>
        <tissue evidence="10">Nenye</tissue>
    </source>
</reference>
<dbReference type="InterPro" id="IPR002110">
    <property type="entry name" value="Ankyrin_rpt"/>
</dbReference>
<evidence type="ECO:0000256" key="4">
    <source>
        <dbReference type="ARBA" id="ARBA00022989"/>
    </source>
</evidence>
<dbReference type="EMBL" id="JBJUIK010000016">
    <property type="protein sequence ID" value="KAL3500818.1"/>
    <property type="molecule type" value="Genomic_DNA"/>
</dbReference>
<evidence type="ECO:0000256" key="5">
    <source>
        <dbReference type="ARBA" id="ARBA00023043"/>
    </source>
</evidence>
<dbReference type="PROSITE" id="PS50088">
    <property type="entry name" value="ANK_REPEAT"/>
    <property type="match status" value="2"/>
</dbReference>